<gene>
    <name evidence="1" type="ORF">PITCH_A290040</name>
</gene>
<proteinExistence type="predicted"/>
<reference evidence="1" key="1">
    <citation type="submission" date="2018-01" db="EMBL/GenBank/DDBJ databases">
        <authorList>
            <person name="Regsiter A."/>
            <person name="William W."/>
        </authorList>
    </citation>
    <scope>NUCLEOTIDE SEQUENCE</scope>
    <source>
        <strain evidence="1">TRIP AH-1</strain>
    </source>
</reference>
<dbReference type="AlphaFoldDB" id="A0A445MYU1"/>
<organism evidence="1">
    <name type="scientific">uncultured Desulfobacterium sp</name>
    <dbReference type="NCBI Taxonomy" id="201089"/>
    <lineage>
        <taxon>Bacteria</taxon>
        <taxon>Pseudomonadati</taxon>
        <taxon>Thermodesulfobacteriota</taxon>
        <taxon>Desulfobacteria</taxon>
        <taxon>Desulfobacterales</taxon>
        <taxon>Desulfobacteriaceae</taxon>
        <taxon>Desulfobacterium</taxon>
        <taxon>environmental samples</taxon>
    </lineage>
</organism>
<name>A0A445MYU1_9BACT</name>
<protein>
    <submittedName>
        <fullName evidence="1">Uncharacterized protein</fullName>
    </submittedName>
</protein>
<accession>A0A445MYU1</accession>
<dbReference type="EMBL" id="OJIN01000169">
    <property type="protein sequence ID" value="SPD74656.1"/>
    <property type="molecule type" value="Genomic_DNA"/>
</dbReference>
<sequence length="73" mass="8889">MESENVIFFEPYPFRIGQKINIKAGPRRGDWLVIDVSDRKVKFRCPVSLREFEWDLFCYFVEEKTVAEWPHRH</sequence>
<evidence type="ECO:0000313" key="1">
    <source>
        <dbReference type="EMBL" id="SPD74656.1"/>
    </source>
</evidence>